<dbReference type="CDD" id="cd00712">
    <property type="entry name" value="AsnB"/>
    <property type="match status" value="1"/>
</dbReference>
<dbReference type="InterPro" id="IPR050795">
    <property type="entry name" value="Asn_Synthetase"/>
</dbReference>
<evidence type="ECO:0000256" key="3">
    <source>
        <dbReference type="ARBA" id="ARBA00022605"/>
    </source>
</evidence>
<evidence type="ECO:0000256" key="8">
    <source>
        <dbReference type="ARBA" id="ARBA00029440"/>
    </source>
</evidence>
<dbReference type="Gene3D" id="3.40.50.620">
    <property type="entry name" value="HUPs"/>
    <property type="match status" value="2"/>
</dbReference>
<evidence type="ECO:0000256" key="2">
    <source>
        <dbReference type="ARBA" id="ARBA00022598"/>
    </source>
</evidence>
<evidence type="ECO:0000256" key="9">
    <source>
        <dbReference type="ARBA" id="ARBA00048741"/>
    </source>
</evidence>
<dbReference type="PROSITE" id="PS51278">
    <property type="entry name" value="GATASE_TYPE_2"/>
    <property type="match status" value="1"/>
</dbReference>
<keyword evidence="12" id="KW-1185">Reference proteome</keyword>
<dbReference type="InterPro" id="IPR014729">
    <property type="entry name" value="Rossmann-like_a/b/a_fold"/>
</dbReference>
<dbReference type="Proteomes" id="UP000800096">
    <property type="component" value="Unassembled WGS sequence"/>
</dbReference>
<evidence type="ECO:0000256" key="4">
    <source>
        <dbReference type="ARBA" id="ARBA00022741"/>
    </source>
</evidence>
<dbReference type="InterPro" id="IPR029055">
    <property type="entry name" value="Ntn_hydrolases_N"/>
</dbReference>
<evidence type="ECO:0000256" key="5">
    <source>
        <dbReference type="ARBA" id="ARBA00022840"/>
    </source>
</evidence>
<evidence type="ECO:0000256" key="7">
    <source>
        <dbReference type="ARBA" id="ARBA00022962"/>
    </source>
</evidence>
<dbReference type="InterPro" id="IPR001962">
    <property type="entry name" value="Asn_synthase"/>
</dbReference>
<evidence type="ECO:0000259" key="10">
    <source>
        <dbReference type="PROSITE" id="PS51278"/>
    </source>
</evidence>
<dbReference type="EMBL" id="ML979133">
    <property type="protein sequence ID" value="KAF1918904.1"/>
    <property type="molecule type" value="Genomic_DNA"/>
</dbReference>
<sequence length="809" mass="92417">MAPQLSSPLFRLPAEMRLDIFGKLDFPPFDKEQCSGLILRYKKTINAEHGFHVRVLLPEMPPIVRPSRFNMINELTIVFYPNLPECVKEPMRMFFKVRSLEKIFVLHLDKLTIHMRADSIPEEPMLVYPPLLSSLYYDMHYAHYPGHQIRFFSYEPKFTVKKVSLSWDVTKNGLSSDEWARLEALGHNRLAIVDLSPEAEQPFHDTVGDVHAVVNGELYGYTEIREQLSAKGYKFRSKCDSEIAVFLYKEHGLSFLSHLRGEFSICLYDSRAQLFVAACDRYAIKPLYYTIHEGNLLIASEAKAFISFGWQAEWDVQSIKDVGWLCDRRTLFKDVQSINPGHYLTLTSFSTISQHKYWDLDFKDKCEVDTRTENEMIQGVRDRLFEAIRYRLRADVPIGVFLSGGIDSSAIAGMVTHLMKTEGAQLGTNPPSEAINCFSVKFIGEEHDEEPIARRTAEWLGVKMHHVEMTEETFAANIEEAVWHNEIAVKDLGTVGKFMLSKVTHDAGIKVVLTGEGSDEHFGGYRELLKDFVREPDPSWPATKLSEDDRVQAIEDLKYAESSHPDEPGTAAAVRRQVNNTSYLGFTQYFGLNNELLLPWTYAEFGASDKRLTAVNALDGRTRDLMNLKWHPLHTSLYIWTKCALAKGLLTVLGDRCEMAHSVEGRQPFLDHRLTEYAMRLPPSMKIRWDPETRTFSEKWILKEAVKPYITEELYARKKHPFSAPVKYKEGGAVYNLFDSLITKENIESLGFLEWGTCEALVKHAVKEGNRAAFGQMILVGQLVILGKKFGVKKAEPDAVNRHQNGSKY</sequence>
<evidence type="ECO:0000313" key="12">
    <source>
        <dbReference type="Proteomes" id="UP000800096"/>
    </source>
</evidence>
<keyword evidence="5" id="KW-0067">ATP-binding</keyword>
<organism evidence="11 12">
    <name type="scientific">Ampelomyces quisqualis</name>
    <name type="common">Powdery mildew agent</name>
    <dbReference type="NCBI Taxonomy" id="50730"/>
    <lineage>
        <taxon>Eukaryota</taxon>
        <taxon>Fungi</taxon>
        <taxon>Dikarya</taxon>
        <taxon>Ascomycota</taxon>
        <taxon>Pezizomycotina</taxon>
        <taxon>Dothideomycetes</taxon>
        <taxon>Pleosporomycetidae</taxon>
        <taxon>Pleosporales</taxon>
        <taxon>Pleosporineae</taxon>
        <taxon>Phaeosphaeriaceae</taxon>
        <taxon>Ampelomyces</taxon>
    </lineage>
</organism>
<dbReference type="AlphaFoldDB" id="A0A6A5QWC5"/>
<keyword evidence="3" id="KW-0028">Amino-acid biosynthesis</keyword>
<protein>
    <recommendedName>
        <fullName evidence="1">asparagine synthase (glutamine-hydrolyzing)</fullName>
        <ecNumber evidence="1">6.3.5.4</ecNumber>
    </recommendedName>
</protein>
<dbReference type="GO" id="GO:0005829">
    <property type="term" value="C:cytosol"/>
    <property type="evidence" value="ECO:0007669"/>
    <property type="project" value="TreeGrafter"/>
</dbReference>
<proteinExistence type="predicted"/>
<dbReference type="NCBIfam" id="TIGR01536">
    <property type="entry name" value="asn_synth_AEB"/>
    <property type="match status" value="1"/>
</dbReference>
<dbReference type="InterPro" id="IPR017932">
    <property type="entry name" value="GATase_2_dom"/>
</dbReference>
<dbReference type="OrthoDB" id="409189at2759"/>
<gene>
    <name evidence="11" type="ORF">BDU57DRAFT_554298</name>
</gene>
<comment type="catalytic activity">
    <reaction evidence="9">
        <text>L-aspartate + L-glutamine + ATP + H2O = L-asparagine + L-glutamate + AMP + diphosphate + H(+)</text>
        <dbReference type="Rhea" id="RHEA:12228"/>
        <dbReference type="ChEBI" id="CHEBI:15377"/>
        <dbReference type="ChEBI" id="CHEBI:15378"/>
        <dbReference type="ChEBI" id="CHEBI:29985"/>
        <dbReference type="ChEBI" id="CHEBI:29991"/>
        <dbReference type="ChEBI" id="CHEBI:30616"/>
        <dbReference type="ChEBI" id="CHEBI:33019"/>
        <dbReference type="ChEBI" id="CHEBI:58048"/>
        <dbReference type="ChEBI" id="CHEBI:58359"/>
        <dbReference type="ChEBI" id="CHEBI:456215"/>
        <dbReference type="EC" id="6.3.5.4"/>
    </reaction>
</comment>
<keyword evidence="2" id="KW-0436">Ligase</keyword>
<reference evidence="11" key="1">
    <citation type="journal article" date="2020" name="Stud. Mycol.">
        <title>101 Dothideomycetes genomes: a test case for predicting lifestyles and emergence of pathogens.</title>
        <authorList>
            <person name="Haridas S."/>
            <person name="Albert R."/>
            <person name="Binder M."/>
            <person name="Bloem J."/>
            <person name="Labutti K."/>
            <person name="Salamov A."/>
            <person name="Andreopoulos B."/>
            <person name="Baker S."/>
            <person name="Barry K."/>
            <person name="Bills G."/>
            <person name="Bluhm B."/>
            <person name="Cannon C."/>
            <person name="Castanera R."/>
            <person name="Culley D."/>
            <person name="Daum C."/>
            <person name="Ezra D."/>
            <person name="Gonzalez J."/>
            <person name="Henrissat B."/>
            <person name="Kuo A."/>
            <person name="Liang C."/>
            <person name="Lipzen A."/>
            <person name="Lutzoni F."/>
            <person name="Magnuson J."/>
            <person name="Mondo S."/>
            <person name="Nolan M."/>
            <person name="Ohm R."/>
            <person name="Pangilinan J."/>
            <person name="Park H.-J."/>
            <person name="Ramirez L."/>
            <person name="Alfaro M."/>
            <person name="Sun H."/>
            <person name="Tritt A."/>
            <person name="Yoshinaga Y."/>
            <person name="Zwiers L.-H."/>
            <person name="Turgeon B."/>
            <person name="Goodwin S."/>
            <person name="Spatafora J."/>
            <person name="Crous P."/>
            <person name="Grigoriev I."/>
        </authorList>
    </citation>
    <scope>NUCLEOTIDE SEQUENCE</scope>
    <source>
        <strain evidence="11">HMLAC05119</strain>
    </source>
</reference>
<dbReference type="PANTHER" id="PTHR11772">
    <property type="entry name" value="ASPARAGINE SYNTHETASE"/>
    <property type="match status" value="1"/>
</dbReference>
<keyword evidence="7" id="KW-0315">Glutamine amidotransferase</keyword>
<dbReference type="EC" id="6.3.5.4" evidence="1"/>
<keyword evidence="4" id="KW-0547">Nucleotide-binding</keyword>
<dbReference type="Pfam" id="PF13537">
    <property type="entry name" value="GATase_7"/>
    <property type="match status" value="1"/>
</dbReference>
<dbReference type="GO" id="GO:0006529">
    <property type="term" value="P:asparagine biosynthetic process"/>
    <property type="evidence" value="ECO:0007669"/>
    <property type="project" value="UniProtKB-KW"/>
</dbReference>
<dbReference type="PANTHER" id="PTHR11772:SF17">
    <property type="entry name" value="ASPARAGINE SYNTHETASE (EUROFUNG)"/>
    <property type="match status" value="1"/>
</dbReference>
<dbReference type="GO" id="GO:0005524">
    <property type="term" value="F:ATP binding"/>
    <property type="evidence" value="ECO:0007669"/>
    <property type="project" value="UniProtKB-KW"/>
</dbReference>
<evidence type="ECO:0000256" key="1">
    <source>
        <dbReference type="ARBA" id="ARBA00012737"/>
    </source>
</evidence>
<dbReference type="Gene3D" id="3.60.20.10">
    <property type="entry name" value="Glutamine Phosphoribosylpyrophosphate, subunit 1, domain 1"/>
    <property type="match status" value="1"/>
</dbReference>
<name>A0A6A5QWC5_AMPQU</name>
<comment type="pathway">
    <text evidence="8">Amino-acid biosynthesis.</text>
</comment>
<evidence type="ECO:0000256" key="6">
    <source>
        <dbReference type="ARBA" id="ARBA00022888"/>
    </source>
</evidence>
<keyword evidence="6" id="KW-0061">Asparagine biosynthesis</keyword>
<dbReference type="Pfam" id="PF00733">
    <property type="entry name" value="Asn_synthase"/>
    <property type="match status" value="1"/>
</dbReference>
<dbReference type="InterPro" id="IPR033738">
    <property type="entry name" value="AsnB_N"/>
</dbReference>
<evidence type="ECO:0000313" key="11">
    <source>
        <dbReference type="EMBL" id="KAF1918904.1"/>
    </source>
</evidence>
<accession>A0A6A5QWC5</accession>
<dbReference type="SUPFAM" id="SSF52402">
    <property type="entry name" value="Adenine nucleotide alpha hydrolases-like"/>
    <property type="match status" value="1"/>
</dbReference>
<dbReference type="GO" id="GO:0004066">
    <property type="term" value="F:asparagine synthase (glutamine-hydrolyzing) activity"/>
    <property type="evidence" value="ECO:0007669"/>
    <property type="project" value="UniProtKB-EC"/>
</dbReference>
<feature type="domain" description="Glutamine amidotransferase type-2" evidence="10">
    <location>
        <begin position="1"/>
        <end position="349"/>
    </location>
</feature>
<dbReference type="InterPro" id="IPR006426">
    <property type="entry name" value="Asn_synth_AEB"/>
</dbReference>
<dbReference type="CDD" id="cd01991">
    <property type="entry name" value="Asn_synthase_B_C"/>
    <property type="match status" value="1"/>
</dbReference>
<dbReference type="SUPFAM" id="SSF56235">
    <property type="entry name" value="N-terminal nucleophile aminohydrolases (Ntn hydrolases)"/>
    <property type="match status" value="1"/>
</dbReference>